<evidence type="ECO:0000313" key="3">
    <source>
        <dbReference type="Proteomes" id="UP000789831"/>
    </source>
</evidence>
<proteinExistence type="predicted"/>
<dbReference type="AlphaFoldDB" id="A0A9N9N4H3"/>
<evidence type="ECO:0000313" key="2">
    <source>
        <dbReference type="EMBL" id="CAG8700219.1"/>
    </source>
</evidence>
<feature type="non-terminal residue" evidence="2">
    <location>
        <position position="183"/>
    </location>
</feature>
<name>A0A9N9N4H3_9GLOM</name>
<feature type="non-terminal residue" evidence="2">
    <location>
        <position position="1"/>
    </location>
</feature>
<feature type="region of interest" description="Disordered" evidence="1">
    <location>
        <begin position="1"/>
        <end position="58"/>
    </location>
</feature>
<dbReference type="OrthoDB" id="2446157at2759"/>
<keyword evidence="3" id="KW-1185">Reference proteome</keyword>
<evidence type="ECO:0000256" key="1">
    <source>
        <dbReference type="SAM" id="MobiDB-lite"/>
    </source>
</evidence>
<accession>A0A9N9N4H3</accession>
<dbReference type="EMBL" id="CAJVPL010017898">
    <property type="protein sequence ID" value="CAG8700219.1"/>
    <property type="molecule type" value="Genomic_DNA"/>
</dbReference>
<comment type="caution">
    <text evidence="2">The sequence shown here is derived from an EMBL/GenBank/DDBJ whole genome shotgun (WGS) entry which is preliminary data.</text>
</comment>
<reference evidence="2" key="1">
    <citation type="submission" date="2021-06" db="EMBL/GenBank/DDBJ databases">
        <authorList>
            <person name="Kallberg Y."/>
            <person name="Tangrot J."/>
            <person name="Rosling A."/>
        </authorList>
    </citation>
    <scope>NUCLEOTIDE SEQUENCE</scope>
    <source>
        <strain evidence="2">MT106</strain>
    </source>
</reference>
<dbReference type="Proteomes" id="UP000789831">
    <property type="component" value="Unassembled WGS sequence"/>
</dbReference>
<feature type="compositionally biased region" description="Basic and acidic residues" evidence="1">
    <location>
        <begin position="19"/>
        <end position="28"/>
    </location>
</feature>
<feature type="compositionally biased region" description="Polar residues" evidence="1">
    <location>
        <begin position="1"/>
        <end position="18"/>
    </location>
</feature>
<gene>
    <name evidence="2" type="ORF">AGERDE_LOCUS13470</name>
</gene>
<organism evidence="2 3">
    <name type="scientific">Ambispora gerdemannii</name>
    <dbReference type="NCBI Taxonomy" id="144530"/>
    <lineage>
        <taxon>Eukaryota</taxon>
        <taxon>Fungi</taxon>
        <taxon>Fungi incertae sedis</taxon>
        <taxon>Mucoromycota</taxon>
        <taxon>Glomeromycotina</taxon>
        <taxon>Glomeromycetes</taxon>
        <taxon>Archaeosporales</taxon>
        <taxon>Ambisporaceae</taxon>
        <taxon>Ambispora</taxon>
    </lineage>
</organism>
<sequence>EDRSQNLVSDTPISPEQNHVSEKEKRQEISVISKSQKNNNSESHDEISLNQNPSDSIDDILHDGNFETELNKNQFIEQELKQQISSTKQFHWHNTSSINIAWESNTQSVILSGDGEPVTAESVVYVFYKAIQSGQEGILYWYHFAVKYDRRIDEVSVSNKVGKKKATSLVYREIKQLLPDITD</sequence>
<protein>
    <submittedName>
        <fullName evidence="2">10596_t:CDS:1</fullName>
    </submittedName>
</protein>
<feature type="compositionally biased region" description="Polar residues" evidence="1">
    <location>
        <begin position="30"/>
        <end position="41"/>
    </location>
</feature>